<feature type="transmembrane region" description="Helical" evidence="1">
    <location>
        <begin position="158"/>
        <end position="177"/>
    </location>
</feature>
<feature type="transmembrane region" description="Helical" evidence="1">
    <location>
        <begin position="392"/>
        <end position="410"/>
    </location>
</feature>
<gene>
    <name evidence="2" type="ORF">FC90_GL001029</name>
</gene>
<accession>A0AA89I0L5</accession>
<dbReference type="Pfam" id="PF09586">
    <property type="entry name" value="YfhO"/>
    <property type="match status" value="1"/>
</dbReference>
<proteinExistence type="predicted"/>
<comment type="caution">
    <text evidence="2">The sequence shown here is derived from an EMBL/GenBank/DDBJ whole genome shotgun (WGS) entry which is preliminary data.</text>
</comment>
<dbReference type="InterPro" id="IPR018580">
    <property type="entry name" value="Uncharacterised_YfhO"/>
</dbReference>
<keyword evidence="1" id="KW-0472">Membrane</keyword>
<reference evidence="2 3" key="1">
    <citation type="journal article" date="2015" name="Genome Announc.">
        <title>Expanding the biotechnology potential of lactobacilli through comparative genomics of 213 strains and associated genera.</title>
        <authorList>
            <person name="Sun Z."/>
            <person name="Harris H.M."/>
            <person name="McCann A."/>
            <person name="Guo C."/>
            <person name="Argimon S."/>
            <person name="Zhang W."/>
            <person name="Yang X."/>
            <person name="Jeffery I.B."/>
            <person name="Cooney J.C."/>
            <person name="Kagawa T.F."/>
            <person name="Liu W."/>
            <person name="Song Y."/>
            <person name="Salvetti E."/>
            <person name="Wrobel A."/>
            <person name="Rasinkangas P."/>
            <person name="Parkhill J."/>
            <person name="Rea M.C."/>
            <person name="O'Sullivan O."/>
            <person name="Ritari J."/>
            <person name="Douillard F.P."/>
            <person name="Paul Ross R."/>
            <person name="Yang R."/>
            <person name="Briner A.E."/>
            <person name="Felis G.E."/>
            <person name="de Vos W.M."/>
            <person name="Barrangou R."/>
            <person name="Klaenhammer T.R."/>
            <person name="Caufield P.W."/>
            <person name="Cui Y."/>
            <person name="Zhang H."/>
            <person name="O'Toole P.W."/>
        </authorList>
    </citation>
    <scope>NUCLEOTIDE SEQUENCE [LARGE SCALE GENOMIC DNA]</scope>
    <source>
        <strain evidence="2 3">DSM 20719</strain>
    </source>
</reference>
<evidence type="ECO:0000256" key="1">
    <source>
        <dbReference type="SAM" id="Phobius"/>
    </source>
</evidence>
<feature type="transmembrane region" description="Helical" evidence="1">
    <location>
        <begin position="302"/>
        <end position="320"/>
    </location>
</feature>
<feature type="transmembrane region" description="Helical" evidence="1">
    <location>
        <begin position="104"/>
        <end position="126"/>
    </location>
</feature>
<feature type="transmembrane region" description="Helical" evidence="1">
    <location>
        <begin position="78"/>
        <end position="97"/>
    </location>
</feature>
<organism evidence="2 3">
    <name type="scientific">Latilactobacillus graminis DSM 20719</name>
    <dbReference type="NCBI Taxonomy" id="1423752"/>
    <lineage>
        <taxon>Bacteria</taxon>
        <taxon>Bacillati</taxon>
        <taxon>Bacillota</taxon>
        <taxon>Bacilli</taxon>
        <taxon>Lactobacillales</taxon>
        <taxon>Lactobacillaceae</taxon>
        <taxon>Latilactobacillus</taxon>
    </lineage>
</organism>
<keyword evidence="1" id="KW-1133">Transmembrane helix</keyword>
<feature type="transmembrane region" description="Helical" evidence="1">
    <location>
        <begin position="235"/>
        <end position="258"/>
    </location>
</feature>
<feature type="transmembrane region" description="Helical" evidence="1">
    <location>
        <begin position="445"/>
        <end position="463"/>
    </location>
</feature>
<dbReference type="PANTHER" id="PTHR38454">
    <property type="entry name" value="INTEGRAL MEMBRANE PROTEIN-RELATED"/>
    <property type="match status" value="1"/>
</dbReference>
<keyword evidence="1" id="KW-0812">Transmembrane</keyword>
<feature type="transmembrane region" description="Helical" evidence="1">
    <location>
        <begin position="332"/>
        <end position="354"/>
    </location>
</feature>
<name>A0AA89I0L5_9LACO</name>
<evidence type="ECO:0000313" key="3">
    <source>
        <dbReference type="Proteomes" id="UP000050823"/>
    </source>
</evidence>
<dbReference type="PANTHER" id="PTHR38454:SF1">
    <property type="entry name" value="INTEGRAL MEMBRANE PROTEIN"/>
    <property type="match status" value="1"/>
</dbReference>
<dbReference type="EMBL" id="AYZB01000035">
    <property type="protein sequence ID" value="KRM22426.1"/>
    <property type="molecule type" value="Genomic_DNA"/>
</dbReference>
<feature type="transmembrane region" description="Helical" evidence="1">
    <location>
        <begin position="197"/>
        <end position="215"/>
    </location>
</feature>
<evidence type="ECO:0000313" key="2">
    <source>
        <dbReference type="EMBL" id="KRM22426.1"/>
    </source>
</evidence>
<feature type="transmembrane region" description="Helical" evidence="1">
    <location>
        <begin position="9"/>
        <end position="30"/>
    </location>
</feature>
<evidence type="ECO:0008006" key="4">
    <source>
        <dbReference type="Google" id="ProtNLM"/>
    </source>
</evidence>
<dbReference type="Proteomes" id="UP000050823">
    <property type="component" value="Unassembled WGS sequence"/>
</dbReference>
<protein>
    <recommendedName>
        <fullName evidence="4">Membrane protein YfhO</fullName>
    </recommendedName>
</protein>
<feature type="transmembrane region" description="Helical" evidence="1">
    <location>
        <begin position="422"/>
        <end position="439"/>
    </location>
</feature>
<dbReference type="RefSeq" id="WP_057908404.1">
    <property type="nucleotide sequence ID" value="NZ_AYZB01000035.1"/>
</dbReference>
<dbReference type="AlphaFoldDB" id="A0AA89I0L5"/>
<feature type="transmembrane region" description="Helical" evidence="1">
    <location>
        <begin position="811"/>
        <end position="837"/>
    </location>
</feature>
<sequence length="840" mass="95385">MNKKHKTAIWYYGLSGLLPMIIMLSLYAWLKIVPFGQHNLLISDLGTQYIPFLAEFKRQIGQLNFSSYSFSLSLGANMLPLAAYYLISPFNLLLLFCSNSQLPVVVGYVIVLKISAMGLTMAHFLKTRQSEYHFSALIFATAYSLSGFVAMNFYNLMWLDALILLPLVILGLEQLFYRRQPNLYIGMLTVTILTNYYLGYMTCLFVVLYLISLLIKEQQPNQSWKQLVSQRWSTICQFGWASLIAGGTAAIVLIPALLGMLKTGKKTIAATHFYPTLKFGGEVLSQFQVGGSQYAQRLIHEPSLFISTLGLLFAVAYFCLPTIKRQAKWSNGFLVSSLGLSFWVTTLNTIWHMFQQPAGFPYRNTYLLSFVLLKIAYEASVAPTGQRQTKKLVIWLVWGLFSIGQLALYYGPQIRGVQKQPLWLLMGLTLVASAIFYIWQKRTRWQFWVIGIGAILTFSELFINARLAMRQLPLGNQAVYVQQYRQQARLLKQLEKRTPNFYRVNNQAILLRKAFNEPYFGYNDALLFGQYTFNSYSSTLDEQMRSMLVKLGFYSKNARRINGIGHTQITDLLFANRYDLVDKQGRIQVKKHQTLGLGFAVNARLTQVALKAGAPFENQTQVMQAMTNQTAPFYHVDRLVMQQQKSTQVTFKTQIRTSGAAYLYLPRQAMSKVKLQVNGQLHKIPIHLKGATIIGLGRYQKGQPLTLTISGQHPQAFRQVQVASLDQNQFKQAFSQLAQQRLTVNQSQLSADNGRISGQITVKRPHQLLYLSVPYDSGWHAEVNQHTVRPQSVMGNMLAIPLESGSNQVHLVYCAPGLVMGALITIFSLLIWIITYFKRH</sequence>
<feature type="transmembrane region" description="Helical" evidence="1">
    <location>
        <begin position="132"/>
        <end position="151"/>
    </location>
</feature>